<keyword evidence="2" id="KW-1185">Reference proteome</keyword>
<dbReference type="RefSeq" id="WP_147300484.1">
    <property type="nucleotide sequence ID" value="NZ_QUNS01000001.1"/>
</dbReference>
<dbReference type="Proteomes" id="UP000256884">
    <property type="component" value="Unassembled WGS sequence"/>
</dbReference>
<dbReference type="AlphaFoldDB" id="A0A3E0IBQ5"/>
<comment type="caution">
    <text evidence="1">The sequence shown here is derived from an EMBL/GenBank/DDBJ whole genome shotgun (WGS) entry which is preliminary data.</text>
</comment>
<evidence type="ECO:0000313" key="2">
    <source>
        <dbReference type="Proteomes" id="UP000256884"/>
    </source>
</evidence>
<name>A0A3E0IBQ5_9FLAO</name>
<dbReference type="OrthoDB" id="1448430at2"/>
<dbReference type="EMBL" id="QUNS01000001">
    <property type="protein sequence ID" value="REH56164.1"/>
    <property type="molecule type" value="Genomic_DNA"/>
</dbReference>
<reference evidence="1 2" key="1">
    <citation type="submission" date="2018-08" db="EMBL/GenBank/DDBJ databases">
        <title>Genomic Encyclopedia of Type Strains, Phase IV (KMG-IV): sequencing the most valuable type-strain genomes for metagenomic binning, comparative biology and taxonomic classification.</title>
        <authorList>
            <person name="Goeker M."/>
        </authorList>
    </citation>
    <scope>NUCLEOTIDE SEQUENCE [LARGE SCALE GENOMIC DNA]</scope>
    <source>
        <strain evidence="1 2">DSM 18841</strain>
    </source>
</reference>
<gene>
    <name evidence="1" type="ORF">C7448_101197</name>
</gene>
<sequence>MRHKLVIFALFIVSLVQAQKENFSDKSISFLIHSRRVQSKEIADSIRQKEKESFNKFKKNLEKTGDTINVNTETIPSYASFDVRSVKYFRINPKEYIEFEIRDKNAPILHKNNFTNIVKITRDSLIMSFFSIDNFKVYDFTVEKGYNDFSNFKLTKKDLNDRKVIAEFDCYKVIMESDLKILEMYVSEQIDLNYHPIINDLKILKLYYPLYIKVMSKKLPQYIFSEYNFVRDNY</sequence>
<evidence type="ECO:0000313" key="1">
    <source>
        <dbReference type="EMBL" id="REH56164.1"/>
    </source>
</evidence>
<protein>
    <submittedName>
        <fullName evidence="1">Uncharacterized protein</fullName>
    </submittedName>
</protein>
<organism evidence="1 2">
    <name type="scientific">Tenacibaculum gallaicum</name>
    <dbReference type="NCBI Taxonomy" id="561505"/>
    <lineage>
        <taxon>Bacteria</taxon>
        <taxon>Pseudomonadati</taxon>
        <taxon>Bacteroidota</taxon>
        <taxon>Flavobacteriia</taxon>
        <taxon>Flavobacteriales</taxon>
        <taxon>Flavobacteriaceae</taxon>
        <taxon>Tenacibaculum</taxon>
    </lineage>
</organism>
<proteinExistence type="predicted"/>
<accession>A0A3E0IBQ5</accession>